<gene>
    <name evidence="5" type="ORF">F941_00702</name>
</gene>
<comment type="subcellular location">
    <subcellularLocation>
        <location evidence="1">Cytoplasm</location>
    </subcellularLocation>
</comment>
<dbReference type="InterPro" id="IPR002059">
    <property type="entry name" value="CSP_DNA-bd"/>
</dbReference>
<evidence type="ECO:0000259" key="4">
    <source>
        <dbReference type="PROSITE" id="PS51857"/>
    </source>
</evidence>
<evidence type="ECO:0000313" key="6">
    <source>
        <dbReference type="Proteomes" id="UP000018460"/>
    </source>
</evidence>
<reference evidence="5 6" key="1">
    <citation type="submission" date="2013-02" db="EMBL/GenBank/DDBJ databases">
        <title>The Genome Sequence of Acinetobacter bouvetii CIP 107468.</title>
        <authorList>
            <consortium name="The Broad Institute Genome Sequencing Platform"/>
            <consortium name="The Broad Institute Genome Sequencing Center for Infectious Disease"/>
            <person name="Cerqueira G."/>
            <person name="Feldgarden M."/>
            <person name="Courvalin P."/>
            <person name="Perichon B."/>
            <person name="Grillot-Courvalin C."/>
            <person name="Clermont D."/>
            <person name="Rocha E."/>
            <person name="Yoon E.-J."/>
            <person name="Nemec A."/>
            <person name="Walker B."/>
            <person name="Young S.K."/>
            <person name="Zeng Q."/>
            <person name="Gargeya S."/>
            <person name="Fitzgerald M."/>
            <person name="Haas B."/>
            <person name="Abouelleil A."/>
            <person name="Alvarado L."/>
            <person name="Arachchi H.M."/>
            <person name="Berlin A.M."/>
            <person name="Chapman S.B."/>
            <person name="Dewar J."/>
            <person name="Goldberg J."/>
            <person name="Griggs A."/>
            <person name="Gujja S."/>
            <person name="Hansen M."/>
            <person name="Howarth C."/>
            <person name="Imamovic A."/>
            <person name="Larimer J."/>
            <person name="McCowan C."/>
            <person name="Murphy C."/>
            <person name="Neiman D."/>
            <person name="Pearson M."/>
            <person name="Priest M."/>
            <person name="Roberts A."/>
            <person name="Saif S."/>
            <person name="Shea T."/>
            <person name="Sisk P."/>
            <person name="Sykes S."/>
            <person name="Wortman J."/>
            <person name="Nusbaum C."/>
            <person name="Birren B."/>
        </authorList>
    </citation>
    <scope>NUCLEOTIDE SEQUENCE [LARGE SCALE GENOMIC DNA]</scope>
    <source>
        <strain evidence="5 6">CIP 107468</strain>
    </source>
</reference>
<protein>
    <recommendedName>
        <fullName evidence="4">CSD domain-containing protein</fullName>
    </recommendedName>
</protein>
<dbReference type="PROSITE" id="PS00352">
    <property type="entry name" value="CSD_1"/>
    <property type="match status" value="1"/>
</dbReference>
<keyword evidence="3" id="KW-0812">Transmembrane</keyword>
<dbReference type="PATRIC" id="fig|1120925.3.peg.759"/>
<feature type="domain" description="CSD" evidence="4">
    <location>
        <begin position="2"/>
        <end position="66"/>
    </location>
</feature>
<proteinExistence type="predicted"/>
<keyword evidence="6" id="KW-1185">Reference proteome</keyword>
<dbReference type="InterPro" id="IPR012340">
    <property type="entry name" value="NA-bd_OB-fold"/>
</dbReference>
<accession>N9CDU7</accession>
<dbReference type="Pfam" id="PF00313">
    <property type="entry name" value="CSD"/>
    <property type="match status" value="1"/>
</dbReference>
<dbReference type="Pfam" id="PF05901">
    <property type="entry name" value="Excalibur"/>
    <property type="match status" value="1"/>
</dbReference>
<dbReference type="Proteomes" id="UP000018460">
    <property type="component" value="Unassembled WGS sequence"/>
</dbReference>
<dbReference type="SMART" id="SM00357">
    <property type="entry name" value="CSP"/>
    <property type="match status" value="1"/>
</dbReference>
<dbReference type="AlphaFoldDB" id="N9CDU7"/>
<organism evidence="5 6">
    <name type="scientific">Acinetobacter bouvetii DSM 14964 = CIP 107468</name>
    <dbReference type="NCBI Taxonomy" id="1120925"/>
    <lineage>
        <taxon>Bacteria</taxon>
        <taxon>Pseudomonadati</taxon>
        <taxon>Pseudomonadota</taxon>
        <taxon>Gammaproteobacteria</taxon>
        <taxon>Moraxellales</taxon>
        <taxon>Moraxellaceae</taxon>
        <taxon>Acinetobacter</taxon>
    </lineage>
</organism>
<dbReference type="eggNOG" id="COG1278">
    <property type="taxonomic scope" value="Bacteria"/>
</dbReference>
<dbReference type="PROSITE" id="PS51857">
    <property type="entry name" value="CSD_2"/>
    <property type="match status" value="1"/>
</dbReference>
<feature type="region of interest" description="Disordered" evidence="2">
    <location>
        <begin position="75"/>
        <end position="95"/>
    </location>
</feature>
<feature type="region of interest" description="Disordered" evidence="2">
    <location>
        <begin position="166"/>
        <end position="199"/>
    </location>
</feature>
<evidence type="ECO:0000256" key="3">
    <source>
        <dbReference type="SAM" id="Phobius"/>
    </source>
</evidence>
<evidence type="ECO:0000313" key="5">
    <source>
        <dbReference type="EMBL" id="ENV83671.1"/>
    </source>
</evidence>
<comment type="caution">
    <text evidence="5">The sequence shown here is derived from an EMBL/GenBank/DDBJ whole genome shotgun (WGS) entry which is preliminary data.</text>
</comment>
<dbReference type="OrthoDB" id="72963at2"/>
<keyword evidence="3" id="KW-1133">Transmembrane helix</keyword>
<dbReference type="SUPFAM" id="SSF50249">
    <property type="entry name" value="Nucleic acid-binding proteins"/>
    <property type="match status" value="1"/>
</dbReference>
<dbReference type="Gene3D" id="2.40.50.140">
    <property type="entry name" value="Nucleic acid-binding proteins"/>
    <property type="match status" value="1"/>
</dbReference>
<keyword evidence="3" id="KW-0472">Membrane</keyword>
<sequence>MFQEGKVKNYQAERGFGFIQVDGESRDLFFHIKDMPNRNIQPQIGEKLKFRIVEEKGKFKADNIVRLDLKAEPLHQGAGSPVRESNRAAPRDQAGSGKAKYITLIGLVIIAVLTAVTYGKYRDYQAQKQQKAQQLMLEQQRIIEEQRQAQGKLPDQVLTEQGRKNLASRPEQIQAGRLPSRAPAEQGNARPAADSNQAPVFKCDGRTHCSQMRSYEEAVFFIRNCPGTKMDGNHDGVPCERQFNR</sequence>
<evidence type="ECO:0000256" key="1">
    <source>
        <dbReference type="RuleBase" id="RU000408"/>
    </source>
</evidence>
<dbReference type="RefSeq" id="WP_005007978.1">
    <property type="nucleotide sequence ID" value="NZ_KB849726.1"/>
</dbReference>
<dbReference type="InterPro" id="IPR008613">
    <property type="entry name" value="Excalibur_Ca-bd_domain"/>
</dbReference>
<dbReference type="GO" id="GO:0005829">
    <property type="term" value="C:cytosol"/>
    <property type="evidence" value="ECO:0007669"/>
    <property type="project" value="UniProtKB-ARBA"/>
</dbReference>
<dbReference type="InterPro" id="IPR019844">
    <property type="entry name" value="CSD_CS"/>
</dbReference>
<dbReference type="CDD" id="cd04458">
    <property type="entry name" value="CSP_CDS"/>
    <property type="match status" value="1"/>
</dbReference>
<dbReference type="EMBL" id="APQD01000006">
    <property type="protein sequence ID" value="ENV83671.1"/>
    <property type="molecule type" value="Genomic_DNA"/>
</dbReference>
<dbReference type="GO" id="GO:0003676">
    <property type="term" value="F:nucleic acid binding"/>
    <property type="evidence" value="ECO:0007669"/>
    <property type="project" value="InterPro"/>
</dbReference>
<feature type="transmembrane region" description="Helical" evidence="3">
    <location>
        <begin position="101"/>
        <end position="121"/>
    </location>
</feature>
<evidence type="ECO:0000256" key="2">
    <source>
        <dbReference type="SAM" id="MobiDB-lite"/>
    </source>
</evidence>
<dbReference type="InterPro" id="IPR011129">
    <property type="entry name" value="CSD"/>
</dbReference>
<name>N9CDU7_9GAMM</name>